<comment type="subcellular location">
    <subcellularLocation>
        <location evidence="1">Membrane</location>
    </subcellularLocation>
</comment>
<reference evidence="4" key="1">
    <citation type="journal article" date="2013" name="Nat. Biotechnol.">
        <title>Draft genome sequence of chickpea (Cicer arietinum) provides a resource for trait improvement.</title>
        <authorList>
            <person name="Varshney R.K."/>
            <person name="Song C."/>
            <person name="Saxena R.K."/>
            <person name="Azam S."/>
            <person name="Yu S."/>
            <person name="Sharpe A.G."/>
            <person name="Cannon S."/>
            <person name="Baek J."/>
            <person name="Rosen B.D."/>
            <person name="Tar'an B."/>
            <person name="Millan T."/>
            <person name="Zhang X."/>
            <person name="Ramsay L.D."/>
            <person name="Iwata A."/>
            <person name="Wang Y."/>
            <person name="Nelson W."/>
            <person name="Farmer A.D."/>
            <person name="Gaur P.M."/>
            <person name="Soderlund C."/>
            <person name="Penmetsa R.V."/>
            <person name="Xu C."/>
            <person name="Bharti A.K."/>
            <person name="He W."/>
            <person name="Winter P."/>
            <person name="Zhao S."/>
            <person name="Hane J.K."/>
            <person name="Carrasquilla-Garcia N."/>
            <person name="Condie J.A."/>
            <person name="Upadhyaya H.D."/>
            <person name="Luo M.C."/>
            <person name="Thudi M."/>
            <person name="Gowda C.L."/>
            <person name="Singh N.P."/>
            <person name="Lichtenzveig J."/>
            <person name="Gali K.K."/>
            <person name="Rubio J."/>
            <person name="Nadarajan N."/>
            <person name="Dolezel J."/>
            <person name="Bansal K.C."/>
            <person name="Xu X."/>
            <person name="Edwards D."/>
            <person name="Zhang G."/>
            <person name="Kahl G."/>
            <person name="Gil J."/>
            <person name="Singh K.B."/>
            <person name="Datta S.K."/>
            <person name="Jackson S.A."/>
            <person name="Wang J."/>
            <person name="Cook D.R."/>
        </authorList>
    </citation>
    <scope>NUCLEOTIDE SEQUENCE [LARGE SCALE GENOMIC DNA]</scope>
    <source>
        <strain evidence="4">cv. CDC Frontier</strain>
    </source>
</reference>
<dbReference type="GO" id="GO:0098542">
    <property type="term" value="P:defense response to other organism"/>
    <property type="evidence" value="ECO:0007669"/>
    <property type="project" value="InterPro"/>
</dbReference>
<keyword evidence="3" id="KW-0812">Transmembrane</keyword>
<proteinExistence type="predicted"/>
<dbReference type="KEGG" id="cam:101489979"/>
<dbReference type="STRING" id="3827.A0A1S2YIU5"/>
<gene>
    <name evidence="5" type="primary">LOC101489979</name>
</gene>
<organism evidence="4 5">
    <name type="scientific">Cicer arietinum</name>
    <name type="common">Chickpea</name>
    <name type="synonym">Garbanzo</name>
    <dbReference type="NCBI Taxonomy" id="3827"/>
    <lineage>
        <taxon>Eukaryota</taxon>
        <taxon>Viridiplantae</taxon>
        <taxon>Streptophyta</taxon>
        <taxon>Embryophyta</taxon>
        <taxon>Tracheophyta</taxon>
        <taxon>Spermatophyta</taxon>
        <taxon>Magnoliopsida</taxon>
        <taxon>eudicotyledons</taxon>
        <taxon>Gunneridae</taxon>
        <taxon>Pentapetalae</taxon>
        <taxon>rosids</taxon>
        <taxon>fabids</taxon>
        <taxon>Fabales</taxon>
        <taxon>Fabaceae</taxon>
        <taxon>Papilionoideae</taxon>
        <taxon>50 kb inversion clade</taxon>
        <taxon>NPAAA clade</taxon>
        <taxon>Hologalegina</taxon>
        <taxon>IRL clade</taxon>
        <taxon>Cicereae</taxon>
        <taxon>Cicer</taxon>
    </lineage>
</organism>
<dbReference type="Proteomes" id="UP000087171">
    <property type="component" value="Chromosome Ca6"/>
</dbReference>
<reference evidence="5" key="2">
    <citation type="submission" date="2025-08" db="UniProtKB">
        <authorList>
            <consortium name="RefSeq"/>
        </authorList>
    </citation>
    <scope>IDENTIFICATION</scope>
    <source>
        <tissue evidence="5">Etiolated seedlings</tissue>
    </source>
</reference>
<evidence type="ECO:0000313" key="5">
    <source>
        <dbReference type="RefSeq" id="XP_004505437.1"/>
    </source>
</evidence>
<dbReference type="PANTHER" id="PTHR31415:SF52">
    <property type="entry name" value="LATE EMBRYOGENESIS ABUNDANT (LEA) HYDROXYPROLINE-RICH GLYCOPROTEIN FAMILY-RELATED"/>
    <property type="match status" value="1"/>
</dbReference>
<keyword evidence="2 3" id="KW-0472">Membrane</keyword>
<dbReference type="RefSeq" id="XP_004505437.1">
    <property type="nucleotide sequence ID" value="XM_004505380.3"/>
</dbReference>
<dbReference type="AlphaFoldDB" id="A0A1S2YIU5"/>
<feature type="transmembrane region" description="Helical" evidence="3">
    <location>
        <begin position="12"/>
        <end position="30"/>
    </location>
</feature>
<keyword evidence="4" id="KW-1185">Reference proteome</keyword>
<evidence type="ECO:0000256" key="1">
    <source>
        <dbReference type="ARBA" id="ARBA00004370"/>
    </source>
</evidence>
<evidence type="ECO:0000313" key="4">
    <source>
        <dbReference type="Proteomes" id="UP000087171"/>
    </source>
</evidence>
<dbReference type="eggNOG" id="ENOG502RZ5H">
    <property type="taxonomic scope" value="Eukaryota"/>
</dbReference>
<dbReference type="GO" id="GO:0009506">
    <property type="term" value="C:plasmodesma"/>
    <property type="evidence" value="ECO:0007669"/>
    <property type="project" value="TreeGrafter"/>
</dbReference>
<keyword evidence="3" id="KW-1133">Transmembrane helix</keyword>
<sequence length="214" mass="24071">MARESANCCTCCSSFITGTGLTILFLWLTLRTQHPKCFIQSFYFPSLNKTTNSHHNNTILFTLKLANQNKDKGVKYDHLRLTFNLFLDANTTRPLANSTLDSFYQGHGKTAEKFGSAEPHGSGVNRTVDGKVFFRVEIATRVKYKILFFYTKRHRLFGGANVEVNVSSGEKVDPKGIRLGNVPPRLGSEAAPVRGWLIAFSRFFVSLLFFIAFT</sequence>
<dbReference type="GO" id="GO:0005886">
    <property type="term" value="C:plasma membrane"/>
    <property type="evidence" value="ECO:0007669"/>
    <property type="project" value="TreeGrafter"/>
</dbReference>
<dbReference type="OrthoDB" id="1914670at2759"/>
<protein>
    <submittedName>
        <fullName evidence="5">Protein NDR1-like</fullName>
    </submittedName>
</protein>
<dbReference type="GeneID" id="101489979"/>
<dbReference type="PaxDb" id="3827-XP_004505437.1"/>
<name>A0A1S2YIU5_CICAR</name>
<evidence type="ECO:0000256" key="2">
    <source>
        <dbReference type="ARBA" id="ARBA00023136"/>
    </source>
</evidence>
<dbReference type="PANTHER" id="PTHR31415">
    <property type="entry name" value="OS05G0367900 PROTEIN"/>
    <property type="match status" value="1"/>
</dbReference>
<evidence type="ECO:0000256" key="3">
    <source>
        <dbReference type="SAM" id="Phobius"/>
    </source>
</evidence>
<accession>A0A1S2YIU5</accession>
<dbReference type="InterPro" id="IPR044839">
    <property type="entry name" value="NDR1-like"/>
</dbReference>